<proteinExistence type="predicted"/>
<dbReference type="InterPro" id="IPR000212">
    <property type="entry name" value="DNA_helicase_UvrD/REP"/>
</dbReference>
<dbReference type="InterPro" id="IPR014016">
    <property type="entry name" value="UvrD-like_ATP-bd"/>
</dbReference>
<evidence type="ECO:0000256" key="2">
    <source>
        <dbReference type="ARBA" id="ARBA00022801"/>
    </source>
</evidence>
<keyword evidence="3 5" id="KW-0347">Helicase</keyword>
<keyword evidence="6" id="KW-0175">Coiled coil</keyword>
<feature type="coiled-coil region" evidence="6">
    <location>
        <begin position="403"/>
        <end position="457"/>
    </location>
</feature>
<dbReference type="Pfam" id="PF00580">
    <property type="entry name" value="UvrD-helicase"/>
    <property type="match status" value="1"/>
</dbReference>
<feature type="domain" description="UvrD-like helicase ATP-binding" evidence="7">
    <location>
        <begin position="210"/>
        <end position="567"/>
    </location>
</feature>
<dbReference type="PROSITE" id="PS51198">
    <property type="entry name" value="UVRD_HELICASE_ATP_BIND"/>
    <property type="match status" value="1"/>
</dbReference>
<evidence type="ECO:0000256" key="6">
    <source>
        <dbReference type="SAM" id="Coils"/>
    </source>
</evidence>
<reference evidence="8 9" key="1">
    <citation type="submission" date="2021-06" db="EMBL/GenBank/DDBJ databases">
        <authorList>
            <person name="Sun Q."/>
            <person name="Li D."/>
        </authorList>
    </citation>
    <scope>NUCLEOTIDE SEQUENCE [LARGE SCALE GENOMIC DNA]</scope>
    <source>
        <strain evidence="8 9">MSJ-4</strain>
    </source>
</reference>
<sequence length="708" mass="83555">MEREDIKREDRELQLAMEKIKLEDTKKIINVEIMKYLDKRKNISNYILDYRKNVIEEFRDDEDKIIEYFDHERYVKEEAFKTIDRRLKELTQLRVSPYFGKVKFKDDDYNMEEEIYIGKFGVTPDGYFEPVIVDWRAPVSSLFYAGTTGSATYESPGGKINTEIIGRRQFIIKKGELQGMFDSDLDIKDEILQIVLSSSSGDKLKDIIMTIQKEQDMIIRRPRSEIVVVNGVAGSGKTTIALHRIAYLMYNHRKLLENKVLILGPNNIFMEYISTVLPSLGEVSVKQQTFKTFAENILDLKATTMNFKDYIEAVIKEDGDLISNINYKNSKQYRENLDKTLEDLNKNYFSIKDVMFKEQTIVDKKEIEEMFFTHYAHMPLFRRSKRIKRVLITRIKDKRDEYFRDIEKKYKLIKERLTEEEKNLQLNSLEFNRKIEIRELIREVMKAKEELIWLHNESVEEIYDRLNHNKPFIVDDLAPMLYIKLKLEGIKLEDDIKHVVIDEAQDYNSLQFEVIKHITNCKSFTIVGDSNQRLVNTKEKAAMTDLNEIFKEDSIEYFNLNKSYRSTEQIMDYANKYLIEDKIVPFVREGKEVEQKSFSNKEELIGKIKDSLEDFKNKDYETIAIICRNEEIIKLLEEPLKRETSIKVIGSEDTIYTGGAVLIPSYFAKGLEFDAVIVVDYKSHREEDLVKYVMCTRALHELKEFQIS</sequence>
<gene>
    <name evidence="8" type="ORF">KQI89_06615</name>
</gene>
<dbReference type="PANTHER" id="PTHR11070">
    <property type="entry name" value="UVRD / RECB / PCRA DNA HELICASE FAMILY MEMBER"/>
    <property type="match status" value="1"/>
</dbReference>
<keyword evidence="2 5" id="KW-0378">Hydrolase</keyword>
<comment type="caution">
    <text evidence="8">The sequence shown here is derived from an EMBL/GenBank/DDBJ whole genome shotgun (WGS) entry which is preliminary data.</text>
</comment>
<dbReference type="RefSeq" id="WP_216456685.1">
    <property type="nucleotide sequence ID" value="NZ_JAHLQL010000001.1"/>
</dbReference>
<evidence type="ECO:0000313" key="8">
    <source>
        <dbReference type="EMBL" id="MBU5591430.1"/>
    </source>
</evidence>
<keyword evidence="1 5" id="KW-0547">Nucleotide-binding</keyword>
<dbReference type="EMBL" id="JAHLQL010000001">
    <property type="protein sequence ID" value="MBU5591430.1"/>
    <property type="molecule type" value="Genomic_DNA"/>
</dbReference>
<keyword evidence="4 5" id="KW-0067">ATP-binding</keyword>
<organism evidence="8 9">
    <name type="scientific">Clostridium simiarum</name>
    <dbReference type="NCBI Taxonomy" id="2841506"/>
    <lineage>
        <taxon>Bacteria</taxon>
        <taxon>Bacillati</taxon>
        <taxon>Bacillota</taxon>
        <taxon>Clostridia</taxon>
        <taxon>Eubacteriales</taxon>
        <taxon>Clostridiaceae</taxon>
        <taxon>Clostridium</taxon>
    </lineage>
</organism>
<feature type="binding site" evidence="5">
    <location>
        <begin position="231"/>
        <end position="238"/>
    </location>
    <ligand>
        <name>ATP</name>
        <dbReference type="ChEBI" id="CHEBI:30616"/>
    </ligand>
</feature>
<evidence type="ECO:0000256" key="3">
    <source>
        <dbReference type="ARBA" id="ARBA00022806"/>
    </source>
</evidence>
<evidence type="ECO:0000313" key="9">
    <source>
        <dbReference type="Proteomes" id="UP000736583"/>
    </source>
</evidence>
<protein>
    <submittedName>
        <fullName evidence="8">AAA family ATPase</fullName>
    </submittedName>
</protein>
<dbReference type="Proteomes" id="UP000736583">
    <property type="component" value="Unassembled WGS sequence"/>
</dbReference>
<evidence type="ECO:0000259" key="7">
    <source>
        <dbReference type="PROSITE" id="PS51198"/>
    </source>
</evidence>
<dbReference type="PANTHER" id="PTHR11070:SF17">
    <property type="entry name" value="DNA HELICASE IV"/>
    <property type="match status" value="1"/>
</dbReference>
<accession>A0ABS6EZ86</accession>
<evidence type="ECO:0000256" key="4">
    <source>
        <dbReference type="ARBA" id="ARBA00022840"/>
    </source>
</evidence>
<evidence type="ECO:0000256" key="1">
    <source>
        <dbReference type="ARBA" id="ARBA00022741"/>
    </source>
</evidence>
<keyword evidence="9" id="KW-1185">Reference proteome</keyword>
<evidence type="ECO:0000256" key="5">
    <source>
        <dbReference type="PROSITE-ProRule" id="PRU00560"/>
    </source>
</evidence>
<name>A0ABS6EZ86_9CLOT</name>